<gene>
    <name evidence="1" type="ORF">BST12_27075</name>
</gene>
<evidence type="ECO:0000313" key="1">
    <source>
        <dbReference type="EMBL" id="ORA10001.1"/>
    </source>
</evidence>
<dbReference type="InterPro" id="IPR048996">
    <property type="entry name" value="PGRS_rpt"/>
</dbReference>
<keyword evidence="2" id="KW-1185">Reference proteome</keyword>
<protein>
    <recommendedName>
        <fullName evidence="3">PE family protein</fullName>
    </recommendedName>
</protein>
<proteinExistence type="predicted"/>
<evidence type="ECO:0000313" key="2">
    <source>
        <dbReference type="Proteomes" id="UP000192284"/>
    </source>
</evidence>
<sequence length="118" mass="10761">MSFVVAVPDVSASAATHLVGLGSSLSAANAGAESANVERALLNAVNAPSVALIGRPMMADGADGATVDGVGQPGGAAGWLYGNGGTGGASTSSGVAGGRGGAAGLIGNGADGNPGKLG</sequence>
<dbReference type="Gene3D" id="1.10.287.850">
    <property type="entry name" value="HP0062-like domain"/>
    <property type="match status" value="1"/>
</dbReference>
<organism evidence="1 2">
    <name type="scientific">Mycobacterium angelicum</name>
    <dbReference type="NCBI Taxonomy" id="470074"/>
    <lineage>
        <taxon>Bacteria</taxon>
        <taxon>Bacillati</taxon>
        <taxon>Actinomycetota</taxon>
        <taxon>Actinomycetes</taxon>
        <taxon>Mycobacteriales</taxon>
        <taxon>Mycobacteriaceae</taxon>
        <taxon>Mycobacterium</taxon>
    </lineage>
</organism>
<dbReference type="EMBL" id="MVHE01000098">
    <property type="protein sequence ID" value="ORA10001.1"/>
    <property type="molecule type" value="Genomic_DNA"/>
</dbReference>
<reference evidence="1 2" key="1">
    <citation type="submission" date="2017-02" db="EMBL/GenBank/DDBJ databases">
        <title>The new phylogeny of genus Mycobacterium.</title>
        <authorList>
            <person name="Tortoli E."/>
            <person name="Trovato A."/>
            <person name="Cirillo D.M."/>
        </authorList>
    </citation>
    <scope>NUCLEOTIDE SEQUENCE [LARGE SCALE GENOMIC DNA]</scope>
    <source>
        <strain evidence="1 2">DSM 45057</strain>
    </source>
</reference>
<dbReference type="Pfam" id="PF21526">
    <property type="entry name" value="PGRS"/>
    <property type="match status" value="1"/>
</dbReference>
<comment type="caution">
    <text evidence="1">The sequence shown here is derived from an EMBL/GenBank/DDBJ whole genome shotgun (WGS) entry which is preliminary data.</text>
</comment>
<evidence type="ECO:0008006" key="3">
    <source>
        <dbReference type="Google" id="ProtNLM"/>
    </source>
</evidence>
<name>A0A1W9ZAH0_MYCAN</name>
<dbReference type="Proteomes" id="UP000192284">
    <property type="component" value="Unassembled WGS sequence"/>
</dbReference>
<dbReference type="AlphaFoldDB" id="A0A1W9ZAH0"/>
<accession>A0A1W9ZAH0</accession>